<evidence type="ECO:0000313" key="1">
    <source>
        <dbReference type="EMBL" id="CAK8691006.1"/>
    </source>
</evidence>
<dbReference type="Proteomes" id="UP001642483">
    <property type="component" value="Unassembled WGS sequence"/>
</dbReference>
<comment type="caution">
    <text evidence="1">The sequence shown here is derived from an EMBL/GenBank/DDBJ whole genome shotgun (WGS) entry which is preliminary data.</text>
</comment>
<evidence type="ECO:0000313" key="2">
    <source>
        <dbReference type="Proteomes" id="UP001642483"/>
    </source>
</evidence>
<organism evidence="1 2">
    <name type="scientific">Clavelina lepadiformis</name>
    <name type="common">Light-bulb sea squirt</name>
    <name type="synonym">Ascidia lepadiformis</name>
    <dbReference type="NCBI Taxonomy" id="159417"/>
    <lineage>
        <taxon>Eukaryota</taxon>
        <taxon>Metazoa</taxon>
        <taxon>Chordata</taxon>
        <taxon>Tunicata</taxon>
        <taxon>Ascidiacea</taxon>
        <taxon>Aplousobranchia</taxon>
        <taxon>Clavelinidae</taxon>
        <taxon>Clavelina</taxon>
    </lineage>
</organism>
<gene>
    <name evidence="1" type="ORF">CVLEPA_LOCUS23541</name>
</gene>
<keyword evidence="2" id="KW-1185">Reference proteome</keyword>
<sequence>MSNKGRTGRKKPIFANVFILKKLDVLSIANISFDDVVNHFELVVAATRQEDDGNNHCDGSDQGHDI</sequence>
<accession>A0ABP0GJE3</accession>
<proteinExistence type="predicted"/>
<protein>
    <submittedName>
        <fullName evidence="1">Uncharacterized protein</fullName>
    </submittedName>
</protein>
<reference evidence="1 2" key="1">
    <citation type="submission" date="2024-02" db="EMBL/GenBank/DDBJ databases">
        <authorList>
            <person name="Daric V."/>
            <person name="Darras S."/>
        </authorList>
    </citation>
    <scope>NUCLEOTIDE SEQUENCE [LARGE SCALE GENOMIC DNA]</scope>
</reference>
<dbReference type="EMBL" id="CAWYQH010000119">
    <property type="protein sequence ID" value="CAK8691006.1"/>
    <property type="molecule type" value="Genomic_DNA"/>
</dbReference>
<name>A0ABP0GJE3_CLALP</name>